<dbReference type="Proteomes" id="UP000077202">
    <property type="component" value="Unassembled WGS sequence"/>
</dbReference>
<evidence type="ECO:0000313" key="1">
    <source>
        <dbReference type="EMBL" id="OAE32888.1"/>
    </source>
</evidence>
<gene>
    <name evidence="1" type="ORF">AXG93_3052s1180</name>
</gene>
<organism evidence="1 2">
    <name type="scientific">Marchantia polymorpha subsp. ruderalis</name>
    <dbReference type="NCBI Taxonomy" id="1480154"/>
    <lineage>
        <taxon>Eukaryota</taxon>
        <taxon>Viridiplantae</taxon>
        <taxon>Streptophyta</taxon>
        <taxon>Embryophyta</taxon>
        <taxon>Marchantiophyta</taxon>
        <taxon>Marchantiopsida</taxon>
        <taxon>Marchantiidae</taxon>
        <taxon>Marchantiales</taxon>
        <taxon>Marchantiaceae</taxon>
        <taxon>Marchantia</taxon>
    </lineage>
</organism>
<dbReference type="AlphaFoldDB" id="A0A176WI34"/>
<proteinExistence type="predicted"/>
<accession>A0A176WI34</accession>
<name>A0A176WI34_MARPO</name>
<dbReference type="EMBL" id="LVLJ01000720">
    <property type="protein sequence ID" value="OAE32888.1"/>
    <property type="molecule type" value="Genomic_DNA"/>
</dbReference>
<sequence length="209" mass="23122">MSILTILDGQRGSPLAHYRFCGYSNHQRAMTAKASSDQEEIDGQVRDYEDDIATGAANWIAGVSGQIASSETQFPLVEMELARMFSSQKEEESTFDALFKNRLSRKNGYRTCDYIDRKGRNVAMAIIQILQPHRTSYMALAGTPIQRARILWKGTRQHAVEEKGGGRLITFPILDLFLSIDGLSDGGGKETISLAVLDESGEVCEGRRG</sequence>
<evidence type="ECO:0000313" key="2">
    <source>
        <dbReference type="Proteomes" id="UP000077202"/>
    </source>
</evidence>
<comment type="caution">
    <text evidence="1">The sequence shown here is derived from an EMBL/GenBank/DDBJ whole genome shotgun (WGS) entry which is preliminary data.</text>
</comment>
<protein>
    <submittedName>
        <fullName evidence="1">Uncharacterized protein</fullName>
    </submittedName>
</protein>
<reference evidence="1" key="1">
    <citation type="submission" date="2016-03" db="EMBL/GenBank/DDBJ databases">
        <title>Mechanisms controlling the formation of the plant cell surface in tip-growing cells are functionally conserved among land plants.</title>
        <authorList>
            <person name="Honkanen S."/>
            <person name="Jones V.A."/>
            <person name="Morieri G."/>
            <person name="Champion C."/>
            <person name="Hetherington A.J."/>
            <person name="Kelly S."/>
            <person name="Saint-Marcoux D."/>
            <person name="Proust H."/>
            <person name="Prescott H."/>
            <person name="Dolan L."/>
        </authorList>
    </citation>
    <scope>NUCLEOTIDE SEQUENCE [LARGE SCALE GENOMIC DNA]</scope>
    <source>
        <tissue evidence="1">Whole gametophyte</tissue>
    </source>
</reference>
<keyword evidence="2" id="KW-1185">Reference proteome</keyword>